<feature type="signal peptide" evidence="2">
    <location>
        <begin position="1"/>
        <end position="22"/>
    </location>
</feature>
<protein>
    <submittedName>
        <fullName evidence="3">Uncharacterized protein</fullName>
    </submittedName>
</protein>
<feature type="compositionally biased region" description="Polar residues" evidence="1">
    <location>
        <begin position="318"/>
        <end position="327"/>
    </location>
</feature>
<evidence type="ECO:0000313" key="3">
    <source>
        <dbReference type="EMBL" id="CAA9254932.1"/>
    </source>
</evidence>
<gene>
    <name evidence="3" type="ORF">AVDCRST_MAG92-2188</name>
</gene>
<proteinExistence type="predicted"/>
<feature type="region of interest" description="Disordered" evidence="1">
    <location>
        <begin position="106"/>
        <end position="205"/>
    </location>
</feature>
<evidence type="ECO:0000256" key="2">
    <source>
        <dbReference type="SAM" id="SignalP"/>
    </source>
</evidence>
<feature type="compositionally biased region" description="Pro residues" evidence="1">
    <location>
        <begin position="192"/>
        <end position="201"/>
    </location>
</feature>
<feature type="compositionally biased region" description="Pro residues" evidence="1">
    <location>
        <begin position="119"/>
        <end position="128"/>
    </location>
</feature>
<accession>A0A6J4IMY6</accession>
<organism evidence="3">
    <name type="scientific">uncultured Coleofasciculus sp</name>
    <dbReference type="NCBI Taxonomy" id="1267456"/>
    <lineage>
        <taxon>Bacteria</taxon>
        <taxon>Bacillati</taxon>
        <taxon>Cyanobacteriota</taxon>
        <taxon>Cyanophyceae</taxon>
        <taxon>Coleofasciculales</taxon>
        <taxon>Coleofasciculaceae</taxon>
        <taxon>Coleofasciculus</taxon>
        <taxon>environmental samples</taxon>
    </lineage>
</organism>
<keyword evidence="2" id="KW-0732">Signal</keyword>
<dbReference type="PROSITE" id="PS51257">
    <property type="entry name" value="PROKAR_LIPOPROTEIN"/>
    <property type="match status" value="1"/>
</dbReference>
<dbReference type="AlphaFoldDB" id="A0A6J4IMY6"/>
<feature type="chain" id="PRO_5026845649" evidence="2">
    <location>
        <begin position="23"/>
        <end position="327"/>
    </location>
</feature>
<evidence type="ECO:0000256" key="1">
    <source>
        <dbReference type="SAM" id="MobiDB-lite"/>
    </source>
</evidence>
<name>A0A6J4IMY6_9CYAN</name>
<feature type="region of interest" description="Disordered" evidence="1">
    <location>
        <begin position="292"/>
        <end position="327"/>
    </location>
</feature>
<feature type="compositionally biased region" description="Polar residues" evidence="1">
    <location>
        <begin position="145"/>
        <end position="164"/>
    </location>
</feature>
<sequence length="327" mass="34092">MRQKSLITLVSVLALFLGGCPSDDESPTVQSTPTPVAPRVSRKPTPEATPFAAKPLTATQPLKTGTGGALIQSLPPDARVNQIRKNLGRNDPFAAIPTVPIVIPPSPTAAGPTGNRPVPVIPQLPPPRGNTGTGGNQRGTSRTNPGTSRTNPGTSRTNPGTSRANPRIARGTTGTSRPNVLPPVRRTTKPAIKPPTTPLSPPGIGTLPPLAVGPRELPQLPEPTLARTIEVTGVVEAGGVQSAIVKVPNEPARSVREGERLSNGQVLVKRIEVNRGPTPIVILEQFGQEVARQVGEGPSGAPAEQPASPTAFWENPRQKNPNTPQKA</sequence>
<feature type="region of interest" description="Disordered" evidence="1">
    <location>
        <begin position="20"/>
        <end position="73"/>
    </location>
</feature>
<dbReference type="EMBL" id="CADCTM010000326">
    <property type="protein sequence ID" value="CAA9254932.1"/>
    <property type="molecule type" value="Genomic_DNA"/>
</dbReference>
<reference evidence="3" key="1">
    <citation type="submission" date="2020-02" db="EMBL/GenBank/DDBJ databases">
        <authorList>
            <person name="Meier V. D."/>
        </authorList>
    </citation>
    <scope>NUCLEOTIDE SEQUENCE</scope>
    <source>
        <strain evidence="3">AVDCRST_MAG92</strain>
    </source>
</reference>